<dbReference type="EMBL" id="HACG01034213">
    <property type="protein sequence ID" value="CEK81078.1"/>
    <property type="molecule type" value="Transcribed_RNA"/>
</dbReference>
<name>A0A0B7AJR5_9EUPU</name>
<reference evidence="2" key="1">
    <citation type="submission" date="2014-12" db="EMBL/GenBank/DDBJ databases">
        <title>Insight into the proteome of Arion vulgaris.</title>
        <authorList>
            <person name="Aradska J."/>
            <person name="Bulat T."/>
            <person name="Smidak R."/>
            <person name="Sarate P."/>
            <person name="Gangsoo J."/>
            <person name="Sialana F."/>
            <person name="Bilban M."/>
            <person name="Lubec G."/>
        </authorList>
    </citation>
    <scope>NUCLEOTIDE SEQUENCE</scope>
    <source>
        <tissue evidence="2">Skin</tissue>
    </source>
</reference>
<evidence type="ECO:0000313" key="2">
    <source>
        <dbReference type="EMBL" id="CEK81078.1"/>
    </source>
</evidence>
<dbReference type="EMBL" id="HACG01034212">
    <property type="protein sequence ID" value="CEK81077.1"/>
    <property type="molecule type" value="Transcribed_RNA"/>
</dbReference>
<accession>A0A0B7AJR5</accession>
<dbReference type="AlphaFoldDB" id="A0A0B7AJR5"/>
<protein>
    <submittedName>
        <fullName evidence="2">Uncharacterized protein</fullName>
    </submittedName>
</protein>
<proteinExistence type="predicted"/>
<evidence type="ECO:0000313" key="1">
    <source>
        <dbReference type="EMBL" id="CEK81077.1"/>
    </source>
</evidence>
<sequence length="75" mass="8816">MYLNATLFDEIQVSVIIRSEVKILFFLLCNDVGKYSIRLDRHNITDVVNRMLAHIIFQSCFGTQQRLGQLEVNQW</sequence>
<organism evidence="2">
    <name type="scientific">Arion vulgaris</name>
    <dbReference type="NCBI Taxonomy" id="1028688"/>
    <lineage>
        <taxon>Eukaryota</taxon>
        <taxon>Metazoa</taxon>
        <taxon>Spiralia</taxon>
        <taxon>Lophotrochozoa</taxon>
        <taxon>Mollusca</taxon>
        <taxon>Gastropoda</taxon>
        <taxon>Heterobranchia</taxon>
        <taxon>Euthyneura</taxon>
        <taxon>Panpulmonata</taxon>
        <taxon>Eupulmonata</taxon>
        <taxon>Stylommatophora</taxon>
        <taxon>Helicina</taxon>
        <taxon>Arionoidea</taxon>
        <taxon>Arionidae</taxon>
        <taxon>Arion</taxon>
    </lineage>
</organism>
<gene>
    <name evidence="2" type="primary">ORF124195</name>
    <name evidence="1" type="synonym">ORF124192</name>
</gene>